<feature type="non-terminal residue" evidence="8">
    <location>
        <position position="313"/>
    </location>
</feature>
<evidence type="ECO:0000256" key="5">
    <source>
        <dbReference type="ARBA" id="ARBA00022840"/>
    </source>
</evidence>
<dbReference type="GO" id="GO:0005524">
    <property type="term" value="F:ATP binding"/>
    <property type="evidence" value="ECO:0007669"/>
    <property type="project" value="UniProtKB-UniRule"/>
</dbReference>
<evidence type="ECO:0000256" key="4">
    <source>
        <dbReference type="ARBA" id="ARBA00022755"/>
    </source>
</evidence>
<evidence type="ECO:0000256" key="1">
    <source>
        <dbReference type="ARBA" id="ARBA00022598"/>
    </source>
</evidence>
<proteinExistence type="predicted"/>
<dbReference type="InterPro" id="IPR017926">
    <property type="entry name" value="GATASE"/>
</dbReference>
<dbReference type="GO" id="GO:0003921">
    <property type="term" value="F:GMP synthase activity"/>
    <property type="evidence" value="ECO:0007669"/>
    <property type="project" value="InterPro"/>
</dbReference>
<protein>
    <recommendedName>
        <fullName evidence="7">GMPS ATP-PPase domain-containing protein</fullName>
    </recommendedName>
</protein>
<dbReference type="Proteomes" id="UP000078046">
    <property type="component" value="Unassembled WGS sequence"/>
</dbReference>
<feature type="binding site" evidence="6">
    <location>
        <begin position="223"/>
        <end position="229"/>
    </location>
    <ligand>
        <name>ATP</name>
        <dbReference type="ChEBI" id="CHEBI:30616"/>
    </ligand>
</feature>
<comment type="caution">
    <text evidence="8">The sequence shown here is derived from an EMBL/GenBank/DDBJ whole genome shotgun (WGS) entry which is preliminary data.</text>
</comment>
<dbReference type="OrthoDB" id="1724632at2759"/>
<dbReference type="Gene3D" id="3.40.50.620">
    <property type="entry name" value="HUPs"/>
    <property type="match status" value="1"/>
</dbReference>
<evidence type="ECO:0000256" key="2">
    <source>
        <dbReference type="ARBA" id="ARBA00022741"/>
    </source>
</evidence>
<keyword evidence="9" id="KW-1185">Reference proteome</keyword>
<dbReference type="PRINTS" id="PR00097">
    <property type="entry name" value="ANTSNTHASEII"/>
</dbReference>
<evidence type="ECO:0000256" key="3">
    <source>
        <dbReference type="ARBA" id="ARBA00022749"/>
    </source>
</evidence>
<gene>
    <name evidence="8" type="ORF">A3Q56_01898</name>
</gene>
<dbReference type="InterPro" id="IPR025777">
    <property type="entry name" value="GMPS_ATP_PPase_dom"/>
</dbReference>
<keyword evidence="3 6" id="KW-0332">GMP biosynthesis</keyword>
<keyword evidence="2 6" id="KW-0547">Nucleotide-binding</keyword>
<dbReference type="PROSITE" id="PS51273">
    <property type="entry name" value="GATASE_TYPE_1"/>
    <property type="match status" value="1"/>
</dbReference>
<dbReference type="SUPFAM" id="SSF52317">
    <property type="entry name" value="Class I glutamine amidotransferase-like"/>
    <property type="match status" value="1"/>
</dbReference>
<dbReference type="PRINTS" id="PR00096">
    <property type="entry name" value="GATASE"/>
</dbReference>
<name>A0A177B9V6_9BILA</name>
<keyword evidence="4 6" id="KW-0658">Purine biosynthesis</keyword>
<dbReference type="Gene3D" id="3.40.50.880">
    <property type="match status" value="1"/>
</dbReference>
<dbReference type="SUPFAM" id="SSF52402">
    <property type="entry name" value="Adenine nucleotide alpha hydrolases-like"/>
    <property type="match status" value="1"/>
</dbReference>
<dbReference type="AlphaFoldDB" id="A0A177B9V6"/>
<sequence length="313" mass="35024">MQSNNSVVAILDAGAQYGKVIDRKIRSLHVKTDILPLNVPAEKIKGKYAAIVISGGPQSVNLQGENVDLKIFDLGIPILGICYGMQLIAYHFNCEISNTTKKNYGPNNVWVDLSCSIFDGLTSEMQTVLLSHGDCVKECSENITIISKLSELITGIQHKTKPIIGLQFHPEVDLTINGLEIFRNFLFKFMSIEKTFYLKDILQEILENIKLQIGNKKVLCLVSGGIDSTVCLVLLQRILKKEQIIALHINNGMMRMNESETMLKKLKNHGISIEYVDACHTFYCAKDASDGLELKFVILPELKRKIIGDTFIH</sequence>
<dbReference type="PANTHER" id="PTHR11922:SF2">
    <property type="entry name" value="GMP SYNTHASE [GLUTAMINE-HYDROLYZING]"/>
    <property type="match status" value="1"/>
</dbReference>
<dbReference type="Pfam" id="PF02540">
    <property type="entry name" value="NAD_synthase"/>
    <property type="match status" value="1"/>
</dbReference>
<organism evidence="8 9">
    <name type="scientific">Intoshia linei</name>
    <dbReference type="NCBI Taxonomy" id="1819745"/>
    <lineage>
        <taxon>Eukaryota</taxon>
        <taxon>Metazoa</taxon>
        <taxon>Spiralia</taxon>
        <taxon>Lophotrochozoa</taxon>
        <taxon>Mesozoa</taxon>
        <taxon>Orthonectida</taxon>
        <taxon>Rhopaluridae</taxon>
        <taxon>Intoshia</taxon>
    </lineage>
</organism>
<feature type="domain" description="GMPS ATP-PPase" evidence="7">
    <location>
        <begin position="196"/>
        <end position="313"/>
    </location>
</feature>
<evidence type="ECO:0000259" key="7">
    <source>
        <dbReference type="PROSITE" id="PS51553"/>
    </source>
</evidence>
<dbReference type="EMBL" id="LWCA01000159">
    <property type="protein sequence ID" value="OAF70331.1"/>
    <property type="molecule type" value="Genomic_DNA"/>
</dbReference>
<accession>A0A177B9V6</accession>
<dbReference type="InterPro" id="IPR029062">
    <property type="entry name" value="Class_I_gatase-like"/>
</dbReference>
<keyword evidence="5 6" id="KW-0067">ATP-binding</keyword>
<dbReference type="PANTHER" id="PTHR11922">
    <property type="entry name" value="GMP SYNTHASE-RELATED"/>
    <property type="match status" value="1"/>
</dbReference>
<dbReference type="InterPro" id="IPR022310">
    <property type="entry name" value="NAD/GMP_synthase"/>
</dbReference>
<dbReference type="PROSITE" id="PS51553">
    <property type="entry name" value="GMPS_ATP_PPASE"/>
    <property type="match status" value="1"/>
</dbReference>
<dbReference type="GO" id="GO:0005829">
    <property type="term" value="C:cytosol"/>
    <property type="evidence" value="ECO:0007669"/>
    <property type="project" value="TreeGrafter"/>
</dbReference>
<dbReference type="InterPro" id="IPR014729">
    <property type="entry name" value="Rossmann-like_a/b/a_fold"/>
</dbReference>
<evidence type="ECO:0000313" key="8">
    <source>
        <dbReference type="EMBL" id="OAF70331.1"/>
    </source>
</evidence>
<keyword evidence="1" id="KW-0436">Ligase</keyword>
<reference evidence="8 9" key="1">
    <citation type="submission" date="2016-04" db="EMBL/GenBank/DDBJ databases">
        <title>The genome of Intoshia linei affirms orthonectids as highly simplified spiralians.</title>
        <authorList>
            <person name="Mikhailov K.V."/>
            <person name="Slusarev G.S."/>
            <person name="Nikitin M.A."/>
            <person name="Logacheva M.D."/>
            <person name="Penin A."/>
            <person name="Aleoshin V."/>
            <person name="Panchin Y.V."/>
        </authorList>
    </citation>
    <scope>NUCLEOTIDE SEQUENCE [LARGE SCALE GENOMIC DNA]</scope>
    <source>
        <strain evidence="8">Intl2013</strain>
        <tissue evidence="8">Whole animal</tissue>
    </source>
</reference>
<evidence type="ECO:0000256" key="6">
    <source>
        <dbReference type="PROSITE-ProRule" id="PRU00886"/>
    </source>
</evidence>
<dbReference type="Pfam" id="PF00117">
    <property type="entry name" value="GATase"/>
    <property type="match status" value="1"/>
</dbReference>
<evidence type="ECO:0000313" key="9">
    <source>
        <dbReference type="Proteomes" id="UP000078046"/>
    </source>
</evidence>